<dbReference type="PANTHER" id="PTHR33164">
    <property type="entry name" value="TRANSCRIPTIONAL REGULATOR, MARR FAMILY"/>
    <property type="match status" value="1"/>
</dbReference>
<protein>
    <submittedName>
        <fullName evidence="2">Putative transcriptional regulator</fullName>
    </submittedName>
</protein>
<dbReference type="Pfam" id="PF01047">
    <property type="entry name" value="MarR"/>
    <property type="match status" value="1"/>
</dbReference>
<dbReference type="GO" id="GO:0003700">
    <property type="term" value="F:DNA-binding transcription factor activity"/>
    <property type="evidence" value="ECO:0007669"/>
    <property type="project" value="InterPro"/>
</dbReference>
<dbReference type="CDD" id="cd00090">
    <property type="entry name" value="HTH_ARSR"/>
    <property type="match status" value="1"/>
</dbReference>
<dbReference type="EMBL" id="AB469194">
    <property type="protein sequence ID" value="BAJ52669.1"/>
    <property type="molecule type" value="Genomic_DNA"/>
</dbReference>
<organism evidence="2">
    <name type="scientific">Streptomyces sp. TA-0256</name>
    <dbReference type="NCBI Taxonomy" id="573242"/>
    <lineage>
        <taxon>Bacteria</taxon>
        <taxon>Bacillati</taxon>
        <taxon>Actinomycetota</taxon>
        <taxon>Actinomycetes</taxon>
        <taxon>Kitasatosporales</taxon>
        <taxon>Streptomycetaceae</taxon>
        <taxon>Streptomyces</taxon>
    </lineage>
</organism>
<dbReference type="InterPro" id="IPR011991">
    <property type="entry name" value="ArsR-like_HTH"/>
</dbReference>
<sequence>MSTGLPSRDDLIGALSWKMRRLSGETVLFHQAIADRLGINPTDLKCLDLASGPEPVTAGRLAEVSGLTSGAITGVINRLEKAGLVERQPDPDDRRKVIIAVRPDVPMTVMGLFGSMSHSMLELCSRYEEHELALVLDFVSRAADTMHSEAIKLQEKTEKPGKPTVDA</sequence>
<accession>E5RLK5</accession>
<dbReference type="PANTHER" id="PTHR33164:SF106">
    <property type="entry name" value="TRANSCRIPTIONAL REGULATORY PROTEIN"/>
    <property type="match status" value="1"/>
</dbReference>
<proteinExistence type="predicted"/>
<dbReference type="Gene3D" id="1.10.10.10">
    <property type="entry name" value="Winged helix-like DNA-binding domain superfamily/Winged helix DNA-binding domain"/>
    <property type="match status" value="1"/>
</dbReference>
<dbReference type="InterPro" id="IPR039422">
    <property type="entry name" value="MarR/SlyA-like"/>
</dbReference>
<dbReference type="InterPro" id="IPR036388">
    <property type="entry name" value="WH-like_DNA-bd_sf"/>
</dbReference>
<dbReference type="AlphaFoldDB" id="E5RLK5"/>
<dbReference type="SUPFAM" id="SSF46785">
    <property type="entry name" value="Winged helix' DNA-binding domain"/>
    <property type="match status" value="1"/>
</dbReference>
<dbReference type="InterPro" id="IPR036390">
    <property type="entry name" value="WH_DNA-bd_sf"/>
</dbReference>
<dbReference type="InterPro" id="IPR000835">
    <property type="entry name" value="HTH_MarR-typ"/>
</dbReference>
<reference evidence="2" key="1">
    <citation type="submission" date="2008-11" db="EMBL/GenBank/DDBJ databases">
        <title>Biosynthetic gene cluster for FD-594 in Streptomyces sp. TA-0256.</title>
        <authorList>
            <person name="Kudo F."/>
            <person name="Yonezawa T."/>
            <person name="Eguchi T."/>
        </authorList>
    </citation>
    <scope>NUCLEOTIDE SEQUENCE</scope>
    <source>
        <strain evidence="2">TA-0256</strain>
    </source>
</reference>
<gene>
    <name evidence="2" type="primary">pnxR1</name>
</gene>
<feature type="domain" description="HTH marR-type" evidence="1">
    <location>
        <begin position="8"/>
        <end position="144"/>
    </location>
</feature>
<dbReference type="GO" id="GO:0006950">
    <property type="term" value="P:response to stress"/>
    <property type="evidence" value="ECO:0007669"/>
    <property type="project" value="TreeGrafter"/>
</dbReference>
<dbReference type="PROSITE" id="PS50995">
    <property type="entry name" value="HTH_MARR_2"/>
    <property type="match status" value="1"/>
</dbReference>
<evidence type="ECO:0000313" key="2">
    <source>
        <dbReference type="EMBL" id="BAJ52669.1"/>
    </source>
</evidence>
<dbReference type="SMART" id="SM00347">
    <property type="entry name" value="HTH_MARR"/>
    <property type="match status" value="1"/>
</dbReference>
<name>E5RLK5_9ACTN</name>
<evidence type="ECO:0000259" key="1">
    <source>
        <dbReference type="PROSITE" id="PS50995"/>
    </source>
</evidence>